<feature type="compositionally biased region" description="Pro residues" evidence="1">
    <location>
        <begin position="30"/>
        <end position="41"/>
    </location>
</feature>
<keyword evidence="3" id="KW-1185">Reference proteome</keyword>
<dbReference type="EnsemblPlants" id="TuG1812G0100002149.01.T01">
    <property type="protein sequence ID" value="TuG1812G0100002149.01.T01"/>
    <property type="gene ID" value="TuG1812G0100002149.01"/>
</dbReference>
<evidence type="ECO:0000313" key="3">
    <source>
        <dbReference type="Proteomes" id="UP000015106"/>
    </source>
</evidence>
<reference evidence="2" key="2">
    <citation type="submission" date="2018-03" db="EMBL/GenBank/DDBJ databases">
        <title>The Triticum urartu genome reveals the dynamic nature of wheat genome evolution.</title>
        <authorList>
            <person name="Ling H."/>
            <person name="Ma B."/>
            <person name="Shi X."/>
            <person name="Liu H."/>
            <person name="Dong L."/>
            <person name="Sun H."/>
            <person name="Cao Y."/>
            <person name="Gao Q."/>
            <person name="Zheng S."/>
            <person name="Li Y."/>
            <person name="Yu Y."/>
            <person name="Du H."/>
            <person name="Qi M."/>
            <person name="Li Y."/>
            <person name="Yu H."/>
            <person name="Cui Y."/>
            <person name="Wang N."/>
            <person name="Chen C."/>
            <person name="Wu H."/>
            <person name="Zhao Y."/>
            <person name="Zhang J."/>
            <person name="Li Y."/>
            <person name="Zhou W."/>
            <person name="Zhang B."/>
            <person name="Hu W."/>
            <person name="Eijk M."/>
            <person name="Tang J."/>
            <person name="Witsenboer H."/>
            <person name="Zhao S."/>
            <person name="Li Z."/>
            <person name="Zhang A."/>
            <person name="Wang D."/>
            <person name="Liang C."/>
        </authorList>
    </citation>
    <scope>NUCLEOTIDE SEQUENCE [LARGE SCALE GENOMIC DNA]</scope>
    <source>
        <strain evidence="2">cv. G1812</strain>
    </source>
</reference>
<protein>
    <submittedName>
        <fullName evidence="2">Uncharacterized protein</fullName>
    </submittedName>
</protein>
<gene>
    <name evidence="2" type="primary">LOC125509743</name>
</gene>
<name>A0A8R7JZP8_TRIUA</name>
<organism evidence="2 3">
    <name type="scientific">Triticum urartu</name>
    <name type="common">Red wild einkorn</name>
    <name type="synonym">Crithodium urartu</name>
    <dbReference type="NCBI Taxonomy" id="4572"/>
    <lineage>
        <taxon>Eukaryota</taxon>
        <taxon>Viridiplantae</taxon>
        <taxon>Streptophyta</taxon>
        <taxon>Embryophyta</taxon>
        <taxon>Tracheophyta</taxon>
        <taxon>Spermatophyta</taxon>
        <taxon>Magnoliopsida</taxon>
        <taxon>Liliopsida</taxon>
        <taxon>Poales</taxon>
        <taxon>Poaceae</taxon>
        <taxon>BOP clade</taxon>
        <taxon>Pooideae</taxon>
        <taxon>Triticodae</taxon>
        <taxon>Triticeae</taxon>
        <taxon>Triticinae</taxon>
        <taxon>Triticum</taxon>
    </lineage>
</organism>
<proteinExistence type="predicted"/>
<feature type="compositionally biased region" description="Gly residues" evidence="1">
    <location>
        <begin position="1"/>
        <end position="10"/>
    </location>
</feature>
<dbReference type="Proteomes" id="UP000015106">
    <property type="component" value="Chromosome 1"/>
</dbReference>
<dbReference type="Gramene" id="TuG1812G0100002149.01.T01">
    <property type="protein sequence ID" value="TuG1812G0100002149.01.T01"/>
    <property type="gene ID" value="TuG1812G0100002149.01"/>
</dbReference>
<sequence length="170" mass="17813">MPMRGSGTGQDLGAFVHSSHTERAQKWRSPPRPPAGSPPLLPDHRRLRLSRDTPTSALRTHVAPLLHSSPPRSPPRSPQYGGHGGAEARAAAGGAGDGARLGGQPRPARGHRGGHRVRGGARRRGGGTAGPRCARRHLEAVLHVCVGRAYALRGGRETPSPAGRANIPEI</sequence>
<dbReference type="AlphaFoldDB" id="A0A8R7JZP8"/>
<reference evidence="2" key="3">
    <citation type="submission" date="2022-06" db="UniProtKB">
        <authorList>
            <consortium name="EnsemblPlants"/>
        </authorList>
    </citation>
    <scope>IDENTIFICATION</scope>
</reference>
<feature type="compositionally biased region" description="Basic residues" evidence="1">
    <location>
        <begin position="108"/>
        <end position="125"/>
    </location>
</feature>
<evidence type="ECO:0000313" key="2">
    <source>
        <dbReference type="EnsemblPlants" id="TuG1812G0100002149.01.T01"/>
    </source>
</evidence>
<feature type="region of interest" description="Disordered" evidence="1">
    <location>
        <begin position="1"/>
        <end position="132"/>
    </location>
</feature>
<evidence type="ECO:0000256" key="1">
    <source>
        <dbReference type="SAM" id="MobiDB-lite"/>
    </source>
</evidence>
<reference evidence="3" key="1">
    <citation type="journal article" date="2013" name="Nature">
        <title>Draft genome of the wheat A-genome progenitor Triticum urartu.</title>
        <authorList>
            <person name="Ling H.Q."/>
            <person name="Zhao S."/>
            <person name="Liu D."/>
            <person name="Wang J."/>
            <person name="Sun H."/>
            <person name="Zhang C."/>
            <person name="Fan H."/>
            <person name="Li D."/>
            <person name="Dong L."/>
            <person name="Tao Y."/>
            <person name="Gao C."/>
            <person name="Wu H."/>
            <person name="Li Y."/>
            <person name="Cui Y."/>
            <person name="Guo X."/>
            <person name="Zheng S."/>
            <person name="Wang B."/>
            <person name="Yu K."/>
            <person name="Liang Q."/>
            <person name="Yang W."/>
            <person name="Lou X."/>
            <person name="Chen J."/>
            <person name="Feng M."/>
            <person name="Jian J."/>
            <person name="Zhang X."/>
            <person name="Luo G."/>
            <person name="Jiang Y."/>
            <person name="Liu J."/>
            <person name="Wang Z."/>
            <person name="Sha Y."/>
            <person name="Zhang B."/>
            <person name="Wu H."/>
            <person name="Tang D."/>
            <person name="Shen Q."/>
            <person name="Xue P."/>
            <person name="Zou S."/>
            <person name="Wang X."/>
            <person name="Liu X."/>
            <person name="Wang F."/>
            <person name="Yang Y."/>
            <person name="An X."/>
            <person name="Dong Z."/>
            <person name="Zhang K."/>
            <person name="Zhang X."/>
            <person name="Luo M.C."/>
            <person name="Dvorak J."/>
            <person name="Tong Y."/>
            <person name="Wang J."/>
            <person name="Yang H."/>
            <person name="Li Z."/>
            <person name="Wang D."/>
            <person name="Zhang A."/>
            <person name="Wang J."/>
        </authorList>
    </citation>
    <scope>NUCLEOTIDE SEQUENCE</scope>
    <source>
        <strain evidence="3">cv. G1812</strain>
    </source>
</reference>
<accession>A0A8R7JZP8</accession>